<feature type="chain" id="PRO_5037520013" description="DnrO protein" evidence="1">
    <location>
        <begin position="23"/>
        <end position="160"/>
    </location>
</feature>
<evidence type="ECO:0000313" key="2">
    <source>
        <dbReference type="EMBL" id="MBK7416827.1"/>
    </source>
</evidence>
<reference evidence="2 3" key="1">
    <citation type="submission" date="2020-10" db="EMBL/GenBank/DDBJ databases">
        <title>Connecting structure to function with the recovery of over 1000 high-quality activated sludge metagenome-assembled genomes encoding full-length rRNA genes using long-read sequencing.</title>
        <authorList>
            <person name="Singleton C.M."/>
            <person name="Petriglieri F."/>
            <person name="Kristensen J.M."/>
            <person name="Kirkegaard R.H."/>
            <person name="Michaelsen T.Y."/>
            <person name="Andersen M.H."/>
            <person name="Karst S.M."/>
            <person name="Dueholm M.S."/>
            <person name="Nielsen P.H."/>
            <person name="Albertsen M."/>
        </authorList>
    </citation>
    <scope>NUCLEOTIDE SEQUENCE [LARGE SCALE GENOMIC DNA]</scope>
    <source>
        <strain evidence="2">EsbW_18-Q3-R4-48_BATAC.463</strain>
    </source>
</reference>
<feature type="signal peptide" evidence="1">
    <location>
        <begin position="1"/>
        <end position="22"/>
    </location>
</feature>
<proteinExistence type="predicted"/>
<dbReference type="AlphaFoldDB" id="A0A935K041"/>
<gene>
    <name evidence="2" type="ORF">IPJ38_18710</name>
</gene>
<evidence type="ECO:0000256" key="1">
    <source>
        <dbReference type="SAM" id="SignalP"/>
    </source>
</evidence>
<organism evidence="2 3">
    <name type="scientific">Candidatus Dechloromonas phosphorivorans</name>
    <dbReference type="NCBI Taxonomy" id="2899244"/>
    <lineage>
        <taxon>Bacteria</taxon>
        <taxon>Pseudomonadati</taxon>
        <taxon>Pseudomonadota</taxon>
        <taxon>Betaproteobacteria</taxon>
        <taxon>Rhodocyclales</taxon>
        <taxon>Azonexaceae</taxon>
        <taxon>Dechloromonas</taxon>
    </lineage>
</organism>
<evidence type="ECO:0008006" key="4">
    <source>
        <dbReference type="Google" id="ProtNLM"/>
    </source>
</evidence>
<comment type="caution">
    <text evidence="2">The sequence shown here is derived from an EMBL/GenBank/DDBJ whole genome shotgun (WGS) entry which is preliminary data.</text>
</comment>
<dbReference type="Proteomes" id="UP000739411">
    <property type="component" value="Unassembled WGS sequence"/>
</dbReference>
<dbReference type="EMBL" id="JADJMS010000046">
    <property type="protein sequence ID" value="MBK7416827.1"/>
    <property type="molecule type" value="Genomic_DNA"/>
</dbReference>
<sequence>MKTIFAVVLTAIALGASPNILAAESAAHNHSHGSAEPTKLHLNAGKKWATDEPLRQAMNDINQAMAKAIPAIHKNQYGKDDYQALATTISEKVAYAIQNCKLEPQADAMLHLVIADLMESAETMRGKTSKSRHDGAVQALDALKAYGKYFQHTGWKAAKG</sequence>
<accession>A0A935K041</accession>
<evidence type="ECO:0000313" key="3">
    <source>
        <dbReference type="Proteomes" id="UP000739411"/>
    </source>
</evidence>
<keyword evidence="1" id="KW-0732">Signal</keyword>
<protein>
    <recommendedName>
        <fullName evidence="4">DnrO protein</fullName>
    </recommendedName>
</protein>
<name>A0A935K041_9RHOO</name>